<evidence type="ECO:0000313" key="2">
    <source>
        <dbReference type="EMBL" id="GID68552.1"/>
    </source>
</evidence>
<comment type="similarity">
    <text evidence="1">Belongs to the WXG100 family.</text>
</comment>
<dbReference type="Proteomes" id="UP000619479">
    <property type="component" value="Unassembled WGS sequence"/>
</dbReference>
<reference evidence="2" key="1">
    <citation type="submission" date="2021-01" db="EMBL/GenBank/DDBJ databases">
        <title>Whole genome shotgun sequence of Actinoplanes cyaneus NBRC 14990.</title>
        <authorList>
            <person name="Komaki H."/>
            <person name="Tamura T."/>
        </authorList>
    </citation>
    <scope>NUCLEOTIDE SEQUENCE</scope>
    <source>
        <strain evidence="2">NBRC 14990</strain>
    </source>
</reference>
<name>A0A919IQF3_9ACTN</name>
<dbReference type="SUPFAM" id="SSF140453">
    <property type="entry name" value="EsxAB dimer-like"/>
    <property type="match status" value="1"/>
</dbReference>
<evidence type="ECO:0000313" key="3">
    <source>
        <dbReference type="Proteomes" id="UP000619479"/>
    </source>
</evidence>
<dbReference type="InterPro" id="IPR036689">
    <property type="entry name" value="ESAT-6-like_sf"/>
</dbReference>
<evidence type="ECO:0000256" key="1">
    <source>
        <dbReference type="RuleBase" id="RU362001"/>
    </source>
</evidence>
<organism evidence="2 3">
    <name type="scientific">Actinoplanes cyaneus</name>
    <dbReference type="NCBI Taxonomy" id="52696"/>
    <lineage>
        <taxon>Bacteria</taxon>
        <taxon>Bacillati</taxon>
        <taxon>Actinomycetota</taxon>
        <taxon>Actinomycetes</taxon>
        <taxon>Micromonosporales</taxon>
        <taxon>Micromonosporaceae</taxon>
        <taxon>Actinoplanes</taxon>
    </lineage>
</organism>
<keyword evidence="3" id="KW-1185">Reference proteome</keyword>
<dbReference type="Gene3D" id="1.10.287.1060">
    <property type="entry name" value="ESAT-6-like"/>
    <property type="match status" value="1"/>
</dbReference>
<sequence>MAYTQAESAVMARTAARFDQVNGALQTMLSTLMSELSMLNGTWKGLGATAFEQVKTQYAADLRSLNNALAETAESIRASGVGYQTTDSDAASRVARTGGSFTLPL</sequence>
<dbReference type="Pfam" id="PF06013">
    <property type="entry name" value="WXG100"/>
    <property type="match status" value="1"/>
</dbReference>
<gene>
    <name evidence="2" type="ORF">Acy02nite_64330</name>
</gene>
<accession>A0A919IQF3</accession>
<protein>
    <recommendedName>
        <fullName evidence="1">ESAT-6-like protein</fullName>
    </recommendedName>
</protein>
<proteinExistence type="inferred from homology"/>
<dbReference type="NCBIfam" id="TIGR03930">
    <property type="entry name" value="WXG100_ESAT6"/>
    <property type="match status" value="1"/>
</dbReference>
<dbReference type="AlphaFoldDB" id="A0A919IQF3"/>
<dbReference type="InterPro" id="IPR010310">
    <property type="entry name" value="T7SS_ESAT-6-like"/>
</dbReference>
<comment type="caution">
    <text evidence="2">The sequence shown here is derived from an EMBL/GenBank/DDBJ whole genome shotgun (WGS) entry which is preliminary data.</text>
</comment>
<dbReference type="RefSeq" id="WP_203748542.1">
    <property type="nucleotide sequence ID" value="NZ_BAAAUC010000039.1"/>
</dbReference>
<dbReference type="EMBL" id="BOMH01000049">
    <property type="protein sequence ID" value="GID68552.1"/>
    <property type="molecule type" value="Genomic_DNA"/>
</dbReference>